<evidence type="ECO:0000256" key="2">
    <source>
        <dbReference type="SAM" id="MobiDB-lite"/>
    </source>
</evidence>
<name>W6K2H2_9MICO</name>
<dbReference type="PROSITE" id="PS00622">
    <property type="entry name" value="HTH_LUXR_1"/>
    <property type="match status" value="1"/>
</dbReference>
<sequence length="831" mass="88657">MQGDTTSATSTLRASAAHRQEHEDLAARARTLLNVDPEHLQPVVITGPIGGLVNSAIRRVAAASDLPGFWLHSLPPRPDGDQRCIVQEAARDGEQDGLAMTADDMGGLLDQLTAQVQGPALLIVESVQQLSTSSANALVVWAQLARLRGTRLLLGYAPAADIDAVGTLVAMNPEVHWIDVQSPSPERLRHALERAARWTGADELDRAAAFCAGSPGLTTAVCRAAAIEGEVTDSRFPHVYANALESSAVPQLLRQGPDAVALALVMALAGHTVDAAEAAGALGILPRTARRLERFLRESGLAPDSPEAQVIVHRVVAAQAGQDIRRRAASCARGLLEAHRAQAVDLFALHSLVGDDVAGRMLLAKDIFTAALFEDAFDRALQVAQNLEATSSDPGEIAWARAAQLAVWMRSDWAALHRQREWLTDPAVLAELDGARPSAWLALESPATVELLLEAPAADGAWSGLDATFLSGRMATVPTTYLRGVVAAAETGPTYASYLAVCALIGHRASPRLAALSECAEALGGPLGVGAALASRIAAAWLFLTDYEAAARWAAIAAFTAAENEAADCAMGYLIGAQAQLRLGNFGRAREQAELAKTNFARFNATTMMDVCVWTLAHIDAEDVAGAEPADAQALAAALPDAVHPLWIAYRAYVCGRTLLRHGETDVAVRYLFGSGRDLARAGIENPSLLNWLPHLVRVFRAGGLTDFHNQVTDDFASRWRRWDRIEPAAAGRRVRALADVGTELGLVPKESPNEPGPSQLSPAERKVVVVVLEGLSNREVARKLFLSKRTIDTHLGNIYRKLGLSSRDELICWARRFPLSSDGASEAAYG</sequence>
<dbReference type="SMART" id="SM00421">
    <property type="entry name" value="HTH_LUXR"/>
    <property type="match status" value="1"/>
</dbReference>
<dbReference type="OrthoDB" id="9808843at2"/>
<dbReference type="GO" id="GO:0006355">
    <property type="term" value="P:regulation of DNA-templated transcription"/>
    <property type="evidence" value="ECO:0007669"/>
    <property type="project" value="InterPro"/>
</dbReference>
<dbReference type="InterPro" id="IPR016032">
    <property type="entry name" value="Sig_transdc_resp-reg_C-effctor"/>
</dbReference>
<keyword evidence="1" id="KW-0238">DNA-binding</keyword>
<dbReference type="CDD" id="cd06170">
    <property type="entry name" value="LuxR_C_like"/>
    <property type="match status" value="1"/>
</dbReference>
<comment type="caution">
    <text evidence="4">The sequence shown here is derived from an EMBL/GenBank/DDBJ whole genome shotgun (WGS) entry which is preliminary data.</text>
</comment>
<reference evidence="4 5" key="1">
    <citation type="journal article" date="2013" name="ISME J.">
        <title>A metabolic model for members of the genus Tetrasphaera involved in enhanced biological phosphorus removal.</title>
        <authorList>
            <person name="Kristiansen R."/>
            <person name="Nguyen H.T.T."/>
            <person name="Saunders A.M."/>
            <person name="Nielsen J.L."/>
            <person name="Wimmer R."/>
            <person name="Le V.Q."/>
            <person name="McIlroy S.J."/>
            <person name="Petrovski S."/>
            <person name="Seviour R.J."/>
            <person name="Calteau A."/>
            <person name="Nielsen K.L."/>
            <person name="Nielsen P.H."/>
        </authorList>
    </citation>
    <scope>NUCLEOTIDE SEQUENCE [LARGE SCALE GENOMIC DNA]</scope>
    <source>
        <strain evidence="4 5">Ben110</strain>
    </source>
</reference>
<feature type="domain" description="HTH luxR-type" evidence="3">
    <location>
        <begin position="754"/>
        <end position="819"/>
    </location>
</feature>
<dbReference type="GO" id="GO:0003677">
    <property type="term" value="F:DNA binding"/>
    <property type="evidence" value="ECO:0007669"/>
    <property type="project" value="UniProtKB-KW"/>
</dbReference>
<evidence type="ECO:0000313" key="4">
    <source>
        <dbReference type="EMBL" id="CCH75275.1"/>
    </source>
</evidence>
<protein>
    <recommendedName>
        <fullName evidence="3">HTH luxR-type domain-containing protein</fullName>
    </recommendedName>
</protein>
<dbReference type="Pfam" id="PF00196">
    <property type="entry name" value="GerE"/>
    <property type="match status" value="1"/>
</dbReference>
<gene>
    <name evidence="4" type="ORF">BN11_600005</name>
</gene>
<feature type="compositionally biased region" description="Low complexity" evidence="2">
    <location>
        <begin position="1"/>
        <end position="17"/>
    </location>
</feature>
<dbReference type="PANTHER" id="PTHR43214">
    <property type="entry name" value="TWO-COMPONENT RESPONSE REGULATOR"/>
    <property type="match status" value="1"/>
</dbReference>
<dbReference type="InterPro" id="IPR039420">
    <property type="entry name" value="WalR-like"/>
</dbReference>
<dbReference type="InterPro" id="IPR036388">
    <property type="entry name" value="WH-like_DNA-bd_sf"/>
</dbReference>
<dbReference type="PANTHER" id="PTHR43214:SF38">
    <property type="entry name" value="NITRATE_NITRITE RESPONSE REGULATOR PROTEIN NARL"/>
    <property type="match status" value="1"/>
</dbReference>
<feature type="region of interest" description="Disordered" evidence="2">
    <location>
        <begin position="1"/>
        <end position="21"/>
    </location>
</feature>
<dbReference type="Gene3D" id="1.10.10.10">
    <property type="entry name" value="Winged helix-like DNA-binding domain superfamily/Winged helix DNA-binding domain"/>
    <property type="match status" value="1"/>
</dbReference>
<dbReference type="RefSeq" id="WP_048695599.1">
    <property type="nucleotide sequence ID" value="NZ_HG764815.1"/>
</dbReference>
<dbReference type="SUPFAM" id="SSF46894">
    <property type="entry name" value="C-terminal effector domain of the bipartite response regulators"/>
    <property type="match status" value="1"/>
</dbReference>
<dbReference type="Proteomes" id="UP000035763">
    <property type="component" value="Unassembled WGS sequence"/>
</dbReference>
<evidence type="ECO:0000256" key="1">
    <source>
        <dbReference type="ARBA" id="ARBA00023125"/>
    </source>
</evidence>
<dbReference type="AlphaFoldDB" id="W6K2H2"/>
<accession>W6K2H2</accession>
<evidence type="ECO:0000313" key="5">
    <source>
        <dbReference type="Proteomes" id="UP000035763"/>
    </source>
</evidence>
<proteinExistence type="predicted"/>
<dbReference type="EMBL" id="CAJA01000486">
    <property type="protein sequence ID" value="CCH75275.1"/>
    <property type="molecule type" value="Genomic_DNA"/>
</dbReference>
<dbReference type="PRINTS" id="PR00038">
    <property type="entry name" value="HTHLUXR"/>
</dbReference>
<dbReference type="InterPro" id="IPR000792">
    <property type="entry name" value="Tscrpt_reg_LuxR_C"/>
</dbReference>
<organism evidence="4 5">
    <name type="scientific">Nostocoides australiense Ben110</name>
    <dbReference type="NCBI Taxonomy" id="1193182"/>
    <lineage>
        <taxon>Bacteria</taxon>
        <taxon>Bacillati</taxon>
        <taxon>Actinomycetota</taxon>
        <taxon>Actinomycetes</taxon>
        <taxon>Micrococcales</taxon>
        <taxon>Intrasporangiaceae</taxon>
        <taxon>Nostocoides</taxon>
    </lineage>
</organism>
<dbReference type="PROSITE" id="PS50043">
    <property type="entry name" value="HTH_LUXR_2"/>
    <property type="match status" value="1"/>
</dbReference>
<evidence type="ECO:0000259" key="3">
    <source>
        <dbReference type="PROSITE" id="PS50043"/>
    </source>
</evidence>
<keyword evidence="5" id="KW-1185">Reference proteome</keyword>
<dbReference type="STRING" id="1193182.BN11_600005"/>